<protein>
    <submittedName>
        <fullName evidence="1">Uncharacterized protein</fullName>
    </submittedName>
</protein>
<dbReference type="AlphaFoldDB" id="A0A0H1BRA3"/>
<comment type="caution">
    <text evidence="1">The sequence shown here is derived from an EMBL/GenBank/DDBJ whole genome shotgun (WGS) entry which is preliminary data.</text>
</comment>
<sequence>MEPPSVEDLRRRIAKDGLPVPPNSDDMPHSLQKFRQYRGVGENLVLGYYAQMFYSNEMEIPGVTDIYKSFEKGPTNKASFQYHELDHTMISELGSSVFKDPDTGVAGPTHCFAQYKNDKLFSKCVYTGDIIWILETSQHIEKLSAAHMWDQLNYMLYRVDQYAQNIEYKFYHPPRCIIITDIPYSTSRTFFHKVVRYYAPSITTQQPAAHCLFTAESEEIKTKNVFYALLGTDFMQPIMCFMYYYLWEKNPCLGIQSVEIVDHRPAQGGRIDIRVTFQHVPRPRAFPIPISRDPNPLMNSFQIV</sequence>
<dbReference type="OrthoDB" id="10565806at2759"/>
<name>A0A0H1BRA3_9EURO</name>
<dbReference type="EMBL" id="LDEV01000009">
    <property type="protein sequence ID" value="KLJ13845.1"/>
    <property type="molecule type" value="Genomic_DNA"/>
</dbReference>
<keyword evidence="2" id="KW-1185">Reference proteome</keyword>
<evidence type="ECO:0000313" key="2">
    <source>
        <dbReference type="Proteomes" id="UP000053573"/>
    </source>
</evidence>
<dbReference type="Proteomes" id="UP000053573">
    <property type="component" value="Unassembled WGS sequence"/>
</dbReference>
<gene>
    <name evidence="1" type="ORF">EMPG_11227</name>
</gene>
<accession>A0A0H1BRA3</accession>
<evidence type="ECO:0000313" key="1">
    <source>
        <dbReference type="EMBL" id="KLJ13845.1"/>
    </source>
</evidence>
<proteinExistence type="predicted"/>
<reference evidence="2" key="1">
    <citation type="journal article" date="2015" name="PLoS Genet.">
        <title>The dynamic genome and transcriptome of the human fungal pathogen Blastomyces and close relative Emmonsia.</title>
        <authorList>
            <person name="Munoz J.F."/>
            <person name="Gauthier G.M."/>
            <person name="Desjardins C.A."/>
            <person name="Gallo J.E."/>
            <person name="Holder J."/>
            <person name="Sullivan T.D."/>
            <person name="Marty A.J."/>
            <person name="Carmen J.C."/>
            <person name="Chen Z."/>
            <person name="Ding L."/>
            <person name="Gujja S."/>
            <person name="Magrini V."/>
            <person name="Misas E."/>
            <person name="Mitreva M."/>
            <person name="Priest M."/>
            <person name="Saif S."/>
            <person name="Whiston E.A."/>
            <person name="Young S."/>
            <person name="Zeng Q."/>
            <person name="Goldman W.E."/>
            <person name="Mardis E.R."/>
            <person name="Taylor J.W."/>
            <person name="McEwen J.G."/>
            <person name="Clay O.K."/>
            <person name="Klein B.S."/>
            <person name="Cuomo C.A."/>
        </authorList>
    </citation>
    <scope>NUCLEOTIDE SEQUENCE [LARGE SCALE GENOMIC DNA]</scope>
    <source>
        <strain evidence="2">UAMH 139</strain>
    </source>
</reference>
<organism evidence="1 2">
    <name type="scientific">Blastomyces silverae</name>
    <dbReference type="NCBI Taxonomy" id="2060906"/>
    <lineage>
        <taxon>Eukaryota</taxon>
        <taxon>Fungi</taxon>
        <taxon>Dikarya</taxon>
        <taxon>Ascomycota</taxon>
        <taxon>Pezizomycotina</taxon>
        <taxon>Eurotiomycetes</taxon>
        <taxon>Eurotiomycetidae</taxon>
        <taxon>Onygenales</taxon>
        <taxon>Ajellomycetaceae</taxon>
        <taxon>Blastomyces</taxon>
    </lineage>
</organism>